<feature type="transmembrane region" description="Helical" evidence="5">
    <location>
        <begin position="12"/>
        <end position="38"/>
    </location>
</feature>
<gene>
    <name evidence="6" type="ORF">GCM10011358_05760</name>
</gene>
<feature type="transmembrane region" description="Helical" evidence="5">
    <location>
        <begin position="265"/>
        <end position="283"/>
    </location>
</feature>
<dbReference type="Proteomes" id="UP000617355">
    <property type="component" value="Unassembled WGS sequence"/>
</dbReference>
<name>A0ABQ1QFV6_9RHOB</name>
<keyword evidence="3 5" id="KW-1133">Transmembrane helix</keyword>
<feature type="transmembrane region" description="Helical" evidence="5">
    <location>
        <begin position="235"/>
        <end position="253"/>
    </location>
</feature>
<feature type="transmembrane region" description="Helical" evidence="5">
    <location>
        <begin position="173"/>
        <end position="195"/>
    </location>
</feature>
<evidence type="ECO:0000256" key="3">
    <source>
        <dbReference type="ARBA" id="ARBA00022989"/>
    </source>
</evidence>
<dbReference type="InterPro" id="IPR002781">
    <property type="entry name" value="TM_pro_TauE-like"/>
</dbReference>
<keyword evidence="5" id="KW-1003">Cell membrane</keyword>
<proteinExistence type="inferred from homology"/>
<keyword evidence="7" id="KW-1185">Reference proteome</keyword>
<dbReference type="InterPro" id="IPR051598">
    <property type="entry name" value="TSUP/Inactive_protease-like"/>
</dbReference>
<evidence type="ECO:0000313" key="6">
    <source>
        <dbReference type="EMBL" id="GGD24184.1"/>
    </source>
</evidence>
<evidence type="ECO:0000256" key="5">
    <source>
        <dbReference type="RuleBase" id="RU363041"/>
    </source>
</evidence>
<dbReference type="PANTHER" id="PTHR43701:SF2">
    <property type="entry name" value="MEMBRANE TRANSPORTER PROTEIN YJNA-RELATED"/>
    <property type="match status" value="1"/>
</dbReference>
<dbReference type="EMBL" id="BMGI01000001">
    <property type="protein sequence ID" value="GGD24184.1"/>
    <property type="molecule type" value="Genomic_DNA"/>
</dbReference>
<accession>A0ABQ1QFV6</accession>
<organism evidence="6 7">
    <name type="scientific">Sinisalibacter lacisalsi</name>
    <dbReference type="NCBI Taxonomy" id="1526570"/>
    <lineage>
        <taxon>Bacteria</taxon>
        <taxon>Pseudomonadati</taxon>
        <taxon>Pseudomonadota</taxon>
        <taxon>Alphaproteobacteria</taxon>
        <taxon>Rhodobacterales</taxon>
        <taxon>Roseobacteraceae</taxon>
        <taxon>Sinisalibacter</taxon>
    </lineage>
</organism>
<comment type="similarity">
    <text evidence="5">Belongs to the 4-toluene sulfonate uptake permease (TSUP) (TC 2.A.102) family.</text>
</comment>
<reference evidence="7" key="1">
    <citation type="journal article" date="2019" name="Int. J. Syst. Evol. Microbiol.">
        <title>The Global Catalogue of Microorganisms (GCM) 10K type strain sequencing project: providing services to taxonomists for standard genome sequencing and annotation.</title>
        <authorList>
            <consortium name="The Broad Institute Genomics Platform"/>
            <consortium name="The Broad Institute Genome Sequencing Center for Infectious Disease"/>
            <person name="Wu L."/>
            <person name="Ma J."/>
        </authorList>
    </citation>
    <scope>NUCLEOTIDE SEQUENCE [LARGE SCALE GENOMIC DNA]</scope>
    <source>
        <strain evidence="7">CGMCC 1.12922</strain>
    </source>
</reference>
<evidence type="ECO:0000256" key="1">
    <source>
        <dbReference type="ARBA" id="ARBA00004141"/>
    </source>
</evidence>
<dbReference type="PANTHER" id="PTHR43701">
    <property type="entry name" value="MEMBRANE TRANSPORTER PROTEIN MJ0441-RELATED"/>
    <property type="match status" value="1"/>
</dbReference>
<feature type="transmembrane region" description="Helical" evidence="5">
    <location>
        <begin position="105"/>
        <end position="122"/>
    </location>
</feature>
<comment type="caution">
    <text evidence="6">The sequence shown here is derived from an EMBL/GenBank/DDBJ whole genome shotgun (WGS) entry which is preliminary data.</text>
</comment>
<evidence type="ECO:0000256" key="4">
    <source>
        <dbReference type="ARBA" id="ARBA00023136"/>
    </source>
</evidence>
<evidence type="ECO:0000313" key="7">
    <source>
        <dbReference type="Proteomes" id="UP000617355"/>
    </source>
</evidence>
<comment type="subcellular location">
    <subcellularLocation>
        <location evidence="5">Cell membrane</location>
        <topology evidence="5">Multi-pass membrane protein</topology>
    </subcellularLocation>
    <subcellularLocation>
        <location evidence="1">Membrane</location>
        <topology evidence="1">Multi-pass membrane protein</topology>
    </subcellularLocation>
</comment>
<dbReference type="Pfam" id="PF01925">
    <property type="entry name" value="TauE"/>
    <property type="match status" value="1"/>
</dbReference>
<dbReference type="RefSeq" id="WP_188526095.1">
    <property type="nucleotide sequence ID" value="NZ_BMGI01000001.1"/>
</dbReference>
<feature type="transmembrane region" description="Helical" evidence="5">
    <location>
        <begin position="79"/>
        <end position="99"/>
    </location>
</feature>
<sequence length="284" mass="29565">MELGLIAAIVGWGVLVGIVFSAIGAAGGILSSFGLITLFGVMEPNSVKPMTQIVVLATALTFVPGYVRRGAVVPSLGVLLGLGGIVGAWAGSTVSALYLSDMATFRPLFGLLTLAIAAQIGWKLYRHWQGARRGEGGAMQPFIGAVTDKVLQLGCMCFRYGDARYRVPVISPLIAGAVIAFTAAIFGVGGGFLMVPYMATILGMPMHIIPATSAIPIFMSLLVSVGNYLNLGAPLDWPILAPLVAGAVLGAVLGPHINRRLANHWLQAAMAVIVTGIGAKYVFF</sequence>
<feature type="transmembrane region" description="Helical" evidence="5">
    <location>
        <begin position="207"/>
        <end position="229"/>
    </location>
</feature>
<keyword evidence="2 5" id="KW-0812">Transmembrane</keyword>
<evidence type="ECO:0000256" key="2">
    <source>
        <dbReference type="ARBA" id="ARBA00022692"/>
    </source>
</evidence>
<feature type="transmembrane region" description="Helical" evidence="5">
    <location>
        <begin position="50"/>
        <end position="67"/>
    </location>
</feature>
<protein>
    <recommendedName>
        <fullName evidence="5">Probable membrane transporter protein</fullName>
    </recommendedName>
</protein>
<keyword evidence="4 5" id="KW-0472">Membrane</keyword>